<gene>
    <name evidence="5" type="ORF">GCM10010218_02980</name>
</gene>
<dbReference type="InterPro" id="IPR009003">
    <property type="entry name" value="Peptidase_S1_PA"/>
</dbReference>
<name>A0A919ATS2_9ACTN</name>
<dbReference type="Proteomes" id="UP000638313">
    <property type="component" value="Unassembled WGS sequence"/>
</dbReference>
<accession>A0A919ATS2</accession>
<dbReference type="PANTHER" id="PTHR15462:SF8">
    <property type="entry name" value="SERINE PROTEASE"/>
    <property type="match status" value="1"/>
</dbReference>
<reference evidence="5" key="2">
    <citation type="submission" date="2020-09" db="EMBL/GenBank/DDBJ databases">
        <authorList>
            <person name="Sun Q."/>
            <person name="Ohkuma M."/>
        </authorList>
    </citation>
    <scope>NUCLEOTIDE SEQUENCE</scope>
    <source>
        <strain evidence="5">JCM 4059</strain>
    </source>
</reference>
<dbReference type="Pfam" id="PF00089">
    <property type="entry name" value="Trypsin"/>
    <property type="match status" value="1"/>
</dbReference>
<dbReference type="Pfam" id="PF13517">
    <property type="entry name" value="FG-GAP_3"/>
    <property type="match status" value="1"/>
</dbReference>
<dbReference type="InterPro" id="IPR028994">
    <property type="entry name" value="Integrin_alpha_N"/>
</dbReference>
<dbReference type="PROSITE" id="PS51318">
    <property type="entry name" value="TAT"/>
    <property type="match status" value="1"/>
</dbReference>
<dbReference type="InterPro" id="IPR013517">
    <property type="entry name" value="FG-GAP"/>
</dbReference>
<dbReference type="GO" id="GO:0004252">
    <property type="term" value="F:serine-type endopeptidase activity"/>
    <property type="evidence" value="ECO:0007669"/>
    <property type="project" value="InterPro"/>
</dbReference>
<dbReference type="PANTHER" id="PTHR15462">
    <property type="entry name" value="SERINE PROTEASE"/>
    <property type="match status" value="1"/>
</dbReference>
<dbReference type="EMBL" id="BNBD01000001">
    <property type="protein sequence ID" value="GHF25694.1"/>
    <property type="molecule type" value="Genomic_DNA"/>
</dbReference>
<dbReference type="PROSITE" id="PS51257">
    <property type="entry name" value="PROKAR_LIPOPROTEIN"/>
    <property type="match status" value="1"/>
</dbReference>
<reference evidence="5" key="1">
    <citation type="journal article" date="2014" name="Int. J. Syst. Evol. Microbiol.">
        <title>Complete genome sequence of Corynebacterium casei LMG S-19264T (=DSM 44701T), isolated from a smear-ripened cheese.</title>
        <authorList>
            <consortium name="US DOE Joint Genome Institute (JGI-PGF)"/>
            <person name="Walter F."/>
            <person name="Albersmeier A."/>
            <person name="Kalinowski J."/>
            <person name="Ruckert C."/>
        </authorList>
    </citation>
    <scope>NUCLEOTIDE SEQUENCE</scope>
    <source>
        <strain evidence="5">JCM 4059</strain>
    </source>
</reference>
<evidence type="ECO:0000313" key="6">
    <source>
        <dbReference type="Proteomes" id="UP000638313"/>
    </source>
</evidence>
<sequence>MTPSPTRRSSWLRAVAVTLAVAACGGTGTAGVAAADPGPRGAAAQAAAQYWTAERMAAAKPVEAAHTAAPAQAPRSALRASGVRTAAPAGTPQGSYGDGLPMVGTFFSSAGPTGATYCTASVVQSPGHDLVLTAGHCAKSLAGGGQRIFVPQYVKGRDAAGQPYGVFPVDQVFTDPRYTRNSKGPDSDLDFGFARLSPNARGENAEDVTGALRLTPTPRWSSTVTVVGYPASNNPGQRALSCTVPTYRLTGFRQMAMTCGGYYGGVSGGPWITNYDARTRTGDVIGTIGGFYGGGNTNNDDWISYSPVYDGQARALYDDAVAGRTPQRPTPYQPPSDRARLAGAASTWTHANHLVAGDYDGDGRDDLLTVWSDGEVSFYPGDGDGGFGTERQFAPANSFWKLARAVTAGDFSGSSLPDLLVRWDNGKLSYYEDVRPTGTGTEYTLAAGGSSWKYATQITAGRYDSADAARDIVVRWVDGSLTTFPGVNPTGMGSERRLAEAGSFWKNAVAVTSMQPAGSDHSALAVRWTDGSLGSYTLSGTSMRGTRLQAPNTLWAPAVMTAGRFASGDGGSTADDLLVRWSNGETSLYDGTRGDTLGTWTTLVQPPA</sequence>
<dbReference type="Gene3D" id="2.40.10.10">
    <property type="entry name" value="Trypsin-like serine proteases"/>
    <property type="match status" value="2"/>
</dbReference>
<dbReference type="SUPFAM" id="SSF69318">
    <property type="entry name" value="Integrin alpha N-terminal domain"/>
    <property type="match status" value="1"/>
</dbReference>
<organism evidence="5 6">
    <name type="scientific">Streptomyces mashuensis</name>
    <dbReference type="NCBI Taxonomy" id="33904"/>
    <lineage>
        <taxon>Bacteria</taxon>
        <taxon>Bacillati</taxon>
        <taxon>Actinomycetota</taxon>
        <taxon>Actinomycetes</taxon>
        <taxon>Kitasatosporales</taxon>
        <taxon>Streptomycetaceae</taxon>
        <taxon>Streptomyces</taxon>
    </lineage>
</organism>
<dbReference type="InterPro" id="IPR050966">
    <property type="entry name" value="Glutamyl_endopeptidase"/>
</dbReference>
<comment type="caution">
    <text evidence="5">The sequence shown here is derived from an EMBL/GenBank/DDBJ whole genome shotgun (WGS) entry which is preliminary data.</text>
</comment>
<dbReference type="InterPro" id="IPR043504">
    <property type="entry name" value="Peptidase_S1_PA_chymotrypsin"/>
</dbReference>
<dbReference type="InterPro" id="IPR018114">
    <property type="entry name" value="TRYPSIN_HIS"/>
</dbReference>
<dbReference type="InterPro" id="IPR001254">
    <property type="entry name" value="Trypsin_dom"/>
</dbReference>
<dbReference type="InterPro" id="IPR006311">
    <property type="entry name" value="TAT_signal"/>
</dbReference>
<evidence type="ECO:0000256" key="1">
    <source>
        <dbReference type="ARBA" id="ARBA00022729"/>
    </source>
</evidence>
<feature type="signal peptide" evidence="3">
    <location>
        <begin position="1"/>
        <end position="34"/>
    </location>
</feature>
<feature type="region of interest" description="Disordered" evidence="2">
    <location>
        <begin position="67"/>
        <end position="95"/>
    </location>
</feature>
<dbReference type="SUPFAM" id="SSF50494">
    <property type="entry name" value="Trypsin-like serine proteases"/>
    <property type="match status" value="1"/>
</dbReference>
<dbReference type="Gene3D" id="2.40.128.340">
    <property type="match status" value="1"/>
</dbReference>
<dbReference type="AlphaFoldDB" id="A0A919ATS2"/>
<dbReference type="GO" id="GO:0006508">
    <property type="term" value="P:proteolysis"/>
    <property type="evidence" value="ECO:0007669"/>
    <property type="project" value="InterPro"/>
</dbReference>
<evidence type="ECO:0000313" key="5">
    <source>
        <dbReference type="EMBL" id="GHF25694.1"/>
    </source>
</evidence>
<protein>
    <recommendedName>
        <fullName evidence="4">Peptidase S1 domain-containing protein</fullName>
    </recommendedName>
</protein>
<evidence type="ECO:0000259" key="4">
    <source>
        <dbReference type="Pfam" id="PF00089"/>
    </source>
</evidence>
<proteinExistence type="predicted"/>
<evidence type="ECO:0000256" key="3">
    <source>
        <dbReference type="SAM" id="SignalP"/>
    </source>
</evidence>
<dbReference type="PROSITE" id="PS00134">
    <property type="entry name" value="TRYPSIN_HIS"/>
    <property type="match status" value="1"/>
</dbReference>
<feature type="chain" id="PRO_5038735824" description="Peptidase S1 domain-containing protein" evidence="3">
    <location>
        <begin position="35"/>
        <end position="608"/>
    </location>
</feature>
<keyword evidence="6" id="KW-1185">Reference proteome</keyword>
<evidence type="ECO:0000256" key="2">
    <source>
        <dbReference type="SAM" id="MobiDB-lite"/>
    </source>
</evidence>
<keyword evidence="1 3" id="KW-0732">Signal</keyword>
<feature type="compositionally biased region" description="Low complexity" evidence="2">
    <location>
        <begin position="67"/>
        <end position="80"/>
    </location>
</feature>
<feature type="domain" description="Peptidase S1" evidence="4">
    <location>
        <begin position="111"/>
        <end position="292"/>
    </location>
</feature>